<proteinExistence type="predicted"/>
<evidence type="ECO:0000313" key="2">
    <source>
        <dbReference type="Proteomes" id="UP000033202"/>
    </source>
</evidence>
<reference evidence="1 2" key="1">
    <citation type="submission" date="2015-04" db="EMBL/GenBank/DDBJ databases">
        <title>Whole genome shotgun sequence of Sphingomonas changbaiensis NBRC 104936.</title>
        <authorList>
            <person name="Katano-Makiyama Y."/>
            <person name="Hosoyama A."/>
            <person name="Hashimoto M."/>
            <person name="Noguchi M."/>
            <person name="Tsuchikane K."/>
            <person name="Ohji S."/>
            <person name="Yamazoe A."/>
            <person name="Ichikawa N."/>
            <person name="Kimura A."/>
            <person name="Fujita N."/>
        </authorList>
    </citation>
    <scope>NUCLEOTIDE SEQUENCE [LARGE SCALE GENOMIC DNA]</scope>
    <source>
        <strain evidence="1 2">NBRC 104936</strain>
    </source>
</reference>
<dbReference type="PANTHER" id="PTHR42685:SF22">
    <property type="entry name" value="CONDITIONED MEDIUM FACTOR RECEPTOR 1"/>
    <property type="match status" value="1"/>
</dbReference>
<gene>
    <name evidence="1" type="ORF">SCH01S_42_01080</name>
</gene>
<dbReference type="Gene3D" id="3.50.50.60">
    <property type="entry name" value="FAD/NAD(P)-binding domain"/>
    <property type="match status" value="1"/>
</dbReference>
<name>A0A0E9MSF7_9SPHN</name>
<dbReference type="EMBL" id="BBWU01000042">
    <property type="protein sequence ID" value="GAO40065.1"/>
    <property type="molecule type" value="Genomic_DNA"/>
</dbReference>
<sequence length="328" mass="34666">MVLERQRETGDALCGGFLSWHSLALLERLGIEKLRGATVDHVRLFSPNGSASARLPRPALGLSRRQLDSRLLAHAEALGARVEREVTARALDGCTIRTDGETFAPDRLLLATGKHDVRGGGRPKPDGDPALGLRVRLGPAPALTRLVDGAIELHLFDRGYAGLVLQEDGSANLCLAVRKSRLNEAGGPRALLHAIGRDVPALGERLAWLADQAAIDAIASVPYGWRATGTTPGVYRLGDQAGVMPSLAGEGMGIALTSGLLAGEAVLAGRPAEAFQRDLARRTGRPIAVARAILAFAERPPRAPLLVRTMRLAPGLATLLARATRVGH</sequence>
<dbReference type="SUPFAM" id="SSF51905">
    <property type="entry name" value="FAD/NAD(P)-binding domain"/>
    <property type="match status" value="1"/>
</dbReference>
<accession>A0A0E9MSF7</accession>
<comment type="caution">
    <text evidence="1">The sequence shown here is derived from an EMBL/GenBank/DDBJ whole genome shotgun (WGS) entry which is preliminary data.</text>
</comment>
<dbReference type="InterPro" id="IPR050407">
    <property type="entry name" value="Geranylgeranyl_reductase"/>
</dbReference>
<dbReference type="AlphaFoldDB" id="A0A0E9MSF7"/>
<dbReference type="PANTHER" id="PTHR42685">
    <property type="entry name" value="GERANYLGERANYL DIPHOSPHATE REDUCTASE"/>
    <property type="match status" value="1"/>
</dbReference>
<evidence type="ECO:0000313" key="1">
    <source>
        <dbReference type="EMBL" id="GAO40065.1"/>
    </source>
</evidence>
<dbReference type="Proteomes" id="UP000033202">
    <property type="component" value="Unassembled WGS sequence"/>
</dbReference>
<dbReference type="STRING" id="1219043.SCH01S_42_01080"/>
<dbReference type="InterPro" id="IPR036188">
    <property type="entry name" value="FAD/NAD-bd_sf"/>
</dbReference>
<organism evidence="1 2">
    <name type="scientific">Sphingomonas changbaiensis NBRC 104936</name>
    <dbReference type="NCBI Taxonomy" id="1219043"/>
    <lineage>
        <taxon>Bacteria</taxon>
        <taxon>Pseudomonadati</taxon>
        <taxon>Pseudomonadota</taxon>
        <taxon>Alphaproteobacteria</taxon>
        <taxon>Sphingomonadales</taxon>
        <taxon>Sphingomonadaceae</taxon>
        <taxon>Sphingomonas</taxon>
    </lineage>
</organism>
<protein>
    <submittedName>
        <fullName evidence="1">Uncharacterized protein</fullName>
    </submittedName>
</protein>
<keyword evidence="2" id="KW-1185">Reference proteome</keyword>